<dbReference type="Proteomes" id="UP000006833">
    <property type="component" value="Plasmid pDSHI02"/>
</dbReference>
<protein>
    <recommendedName>
        <fullName evidence="4">DUF4168 domain-containing protein</fullName>
    </recommendedName>
</protein>
<feature type="chain" id="PRO_5002723607" description="DUF4168 domain-containing protein" evidence="1">
    <location>
        <begin position="41"/>
        <end position="170"/>
    </location>
</feature>
<keyword evidence="2" id="KW-0614">Plasmid</keyword>
<evidence type="ECO:0008006" key="4">
    <source>
        <dbReference type="Google" id="ProtNLM"/>
    </source>
</evidence>
<name>A8LTJ2_DINSH</name>
<evidence type="ECO:0000313" key="3">
    <source>
        <dbReference type="Proteomes" id="UP000006833"/>
    </source>
</evidence>
<gene>
    <name evidence="2" type="ordered locus">Dshi_3829</name>
</gene>
<keyword evidence="3" id="KW-1185">Reference proteome</keyword>
<geneLocation type="plasmid" evidence="2 3">
    <name>pDSHI02</name>
</geneLocation>
<dbReference type="AlphaFoldDB" id="A8LTJ2"/>
<organism evidence="2 3">
    <name type="scientific">Dinoroseobacter shibae (strain DSM 16493 / NCIMB 14021 / DFL 12)</name>
    <dbReference type="NCBI Taxonomy" id="398580"/>
    <lineage>
        <taxon>Bacteria</taxon>
        <taxon>Pseudomonadati</taxon>
        <taxon>Pseudomonadota</taxon>
        <taxon>Alphaproteobacteria</taxon>
        <taxon>Rhodobacterales</taxon>
        <taxon>Roseobacteraceae</taxon>
        <taxon>Dinoroseobacter</taxon>
    </lineage>
</organism>
<keyword evidence="1" id="KW-0732">Signal</keyword>
<sequence>MVRQWHGATVLHDRTKRSFTMKRILTYTTALTLLAAPALADMSADAKMDLVRNAQQLLNEYDIAADADSLSTAQLAEIQALDVSDRSVAEQRLEQIVGASATDTNVTADVSVPDVEVATPDSEVVQSILDDFDIAADADNLTEAQKAEILAVDMSDRSQAEMKLKTIVSG</sequence>
<dbReference type="HOGENOM" id="CLU_1568253_0_0_5"/>
<feature type="signal peptide" evidence="1">
    <location>
        <begin position="1"/>
        <end position="40"/>
    </location>
</feature>
<reference evidence="3" key="1">
    <citation type="journal article" date="2010" name="ISME J.">
        <title>The complete genome sequence of the algal symbiont Dinoroseobacter shibae: a hitchhiker's guide to life in the sea.</title>
        <authorList>
            <person name="Wagner-Dobler I."/>
            <person name="Ballhausen B."/>
            <person name="Berger M."/>
            <person name="Brinkhoff T."/>
            <person name="Buchholz I."/>
            <person name="Bunk B."/>
            <person name="Cypionka H."/>
            <person name="Daniel R."/>
            <person name="Drepper T."/>
            <person name="Gerdts G."/>
            <person name="Hahnke S."/>
            <person name="Han C."/>
            <person name="Jahn D."/>
            <person name="Kalhoefer D."/>
            <person name="Kiss H."/>
            <person name="Klenk H.P."/>
            <person name="Kyrpides N."/>
            <person name="Liebl W."/>
            <person name="Liesegang H."/>
            <person name="Meincke L."/>
            <person name="Pati A."/>
            <person name="Petersen J."/>
            <person name="Piekarski T."/>
            <person name="Pommerenke C."/>
            <person name="Pradella S."/>
            <person name="Pukall R."/>
            <person name="Rabus R."/>
            <person name="Stackebrandt E."/>
            <person name="Thole S."/>
            <person name="Thompson L."/>
            <person name="Tielen P."/>
            <person name="Tomasch J."/>
            <person name="von Jan M."/>
            <person name="Wanphrut N."/>
            <person name="Wichels A."/>
            <person name="Zech H."/>
            <person name="Simon M."/>
        </authorList>
    </citation>
    <scope>NUCLEOTIDE SEQUENCE [LARGE SCALE GENOMIC DNA]</scope>
    <source>
        <strain evidence="3">DSM 16493 / NCIMB 14021 / DFL 12</strain>
        <plasmid evidence="3">Plasmid pDSHI02</plasmid>
    </source>
</reference>
<evidence type="ECO:0000313" key="2">
    <source>
        <dbReference type="EMBL" id="ABV95559.2"/>
    </source>
</evidence>
<dbReference type="EMBL" id="CP000832">
    <property type="protein sequence ID" value="ABV95559.2"/>
    <property type="molecule type" value="Genomic_DNA"/>
</dbReference>
<evidence type="ECO:0000256" key="1">
    <source>
        <dbReference type="SAM" id="SignalP"/>
    </source>
</evidence>
<dbReference type="KEGG" id="dsh:Dshi_3829"/>
<accession>A8LTJ2</accession>
<proteinExistence type="predicted"/>